<feature type="compositionally biased region" description="Basic and acidic residues" evidence="3">
    <location>
        <begin position="203"/>
        <end position="214"/>
    </location>
</feature>
<evidence type="ECO:0000259" key="4">
    <source>
        <dbReference type="PROSITE" id="PS50018"/>
    </source>
</evidence>
<dbReference type="Proteomes" id="UP000245946">
    <property type="component" value="Unassembled WGS sequence"/>
</dbReference>
<feature type="domain" description="Ras-GAP" evidence="4">
    <location>
        <begin position="1384"/>
        <end position="1577"/>
    </location>
</feature>
<organism evidence="5 6">
    <name type="scientific">Tilletiopsis washingtonensis</name>
    <dbReference type="NCBI Taxonomy" id="58919"/>
    <lineage>
        <taxon>Eukaryota</taxon>
        <taxon>Fungi</taxon>
        <taxon>Dikarya</taxon>
        <taxon>Basidiomycota</taxon>
        <taxon>Ustilaginomycotina</taxon>
        <taxon>Exobasidiomycetes</taxon>
        <taxon>Entylomatales</taxon>
        <taxon>Entylomatales incertae sedis</taxon>
        <taxon>Tilletiopsis</taxon>
    </lineage>
</organism>
<feature type="region of interest" description="Disordered" evidence="3">
    <location>
        <begin position="180"/>
        <end position="252"/>
    </location>
</feature>
<feature type="compositionally biased region" description="Low complexity" evidence="3">
    <location>
        <begin position="218"/>
        <end position="234"/>
    </location>
</feature>
<gene>
    <name evidence="5" type="ORF">FA09DRAFT_282554</name>
</gene>
<evidence type="ECO:0000313" key="6">
    <source>
        <dbReference type="Proteomes" id="UP000245946"/>
    </source>
</evidence>
<dbReference type="InterPro" id="IPR016024">
    <property type="entry name" value="ARM-type_fold"/>
</dbReference>
<name>A0A316Z6F9_9BASI</name>
<dbReference type="InterPro" id="IPR023152">
    <property type="entry name" value="RasGAP_CS"/>
</dbReference>
<evidence type="ECO:0000256" key="3">
    <source>
        <dbReference type="SAM" id="MobiDB-lite"/>
    </source>
</evidence>
<dbReference type="InterPro" id="IPR039360">
    <property type="entry name" value="Ras_GTPase"/>
</dbReference>
<dbReference type="SUPFAM" id="SSF48371">
    <property type="entry name" value="ARM repeat"/>
    <property type="match status" value="1"/>
</dbReference>
<feature type="compositionally biased region" description="Gly residues" evidence="3">
    <location>
        <begin position="192"/>
        <end position="201"/>
    </location>
</feature>
<dbReference type="PANTHER" id="PTHR10194:SF142">
    <property type="entry name" value="NEUROFIBROMIN"/>
    <property type="match status" value="1"/>
</dbReference>
<dbReference type="PANTHER" id="PTHR10194">
    <property type="entry name" value="RAS GTPASE-ACTIVATING PROTEINS"/>
    <property type="match status" value="1"/>
</dbReference>
<keyword evidence="1" id="KW-0343">GTPase activation</keyword>
<dbReference type="OrthoDB" id="28245at2759"/>
<dbReference type="SUPFAM" id="SSF48350">
    <property type="entry name" value="GTPase activation domain, GAP"/>
    <property type="match status" value="1"/>
</dbReference>
<dbReference type="Pfam" id="PF00616">
    <property type="entry name" value="RasGAP"/>
    <property type="match status" value="1"/>
</dbReference>
<protein>
    <recommendedName>
        <fullName evidence="4">Ras-GAP domain-containing protein</fullName>
    </recommendedName>
</protein>
<dbReference type="InterPro" id="IPR011993">
    <property type="entry name" value="PH-like_dom_sf"/>
</dbReference>
<evidence type="ECO:0000256" key="2">
    <source>
        <dbReference type="ARBA" id="ARBA00022553"/>
    </source>
</evidence>
<dbReference type="GeneID" id="37267377"/>
<dbReference type="Gene3D" id="2.30.29.30">
    <property type="entry name" value="Pleckstrin-homology domain (PH domain)/Phosphotyrosine-binding domain (PTB)"/>
    <property type="match status" value="1"/>
</dbReference>
<dbReference type="SMART" id="SM00323">
    <property type="entry name" value="RasGAP"/>
    <property type="match status" value="1"/>
</dbReference>
<dbReference type="Gene3D" id="3.40.525.10">
    <property type="entry name" value="CRAL-TRIO lipid binding domain"/>
    <property type="match status" value="1"/>
</dbReference>
<accession>A0A316Z6F9</accession>
<dbReference type="InterPro" id="IPR036865">
    <property type="entry name" value="CRAL-TRIO_dom_sf"/>
</dbReference>
<feature type="non-terminal residue" evidence="5">
    <location>
        <position position="2853"/>
    </location>
</feature>
<dbReference type="Gene3D" id="1.10.506.10">
    <property type="entry name" value="GTPase Activation - p120gap, domain 1"/>
    <property type="match status" value="2"/>
</dbReference>
<dbReference type="STRING" id="58919.A0A316Z6F9"/>
<evidence type="ECO:0000256" key="1">
    <source>
        <dbReference type="ARBA" id="ARBA00022468"/>
    </source>
</evidence>
<dbReference type="PROSITE" id="PS00509">
    <property type="entry name" value="RAS_GTPASE_ACTIV_1"/>
    <property type="match status" value="1"/>
</dbReference>
<proteinExistence type="predicted"/>
<dbReference type="EMBL" id="KZ819302">
    <property type="protein sequence ID" value="PWN95805.1"/>
    <property type="molecule type" value="Genomic_DNA"/>
</dbReference>
<dbReference type="InterPro" id="IPR008936">
    <property type="entry name" value="Rho_GTPase_activation_prot"/>
</dbReference>
<feature type="region of interest" description="Disordered" evidence="3">
    <location>
        <begin position="2323"/>
        <end position="2347"/>
    </location>
</feature>
<dbReference type="InterPro" id="IPR001251">
    <property type="entry name" value="CRAL-TRIO_dom"/>
</dbReference>
<feature type="non-terminal residue" evidence="5">
    <location>
        <position position="1"/>
    </location>
</feature>
<dbReference type="InterPro" id="IPR001936">
    <property type="entry name" value="RasGAP_dom"/>
</dbReference>
<dbReference type="RefSeq" id="XP_025596084.1">
    <property type="nucleotide sequence ID" value="XM_025739831.1"/>
</dbReference>
<evidence type="ECO:0000313" key="5">
    <source>
        <dbReference type="EMBL" id="PWN95805.1"/>
    </source>
</evidence>
<keyword evidence="2" id="KW-0597">Phosphoprotein</keyword>
<sequence length="2853" mass="312243">SVSGASQILIASIVQRFVNRLPYNSGWRLSSLENEELVRSCVANLVELSKHQLAGVVKELLGVLENLNKQSGQLGHEDKVGIDVMQSQLFMLQVLVACLVHHWRAHAGIDENGLPLPSDSRRGSLPAMDLKGDLAGIPRGWSDPPPMDDSLAKHVLSLMTVFLRQTVAREEALLAGGGEGLEGVRSLKPDGSGVGTGGFARGAGDRGLRDHERGAGGASTSKSGFGSSSKASSGPAWDENDSKGGPDAEWSANAEGGVPLAALALFNGNQLFVLYPTFPPSRPPFELSTRRGPAVLRPGVADNLPRVRGEAVMSGPYPAKSTEALDSVSVLTKTIYRCASQVVFYLSSSNWPVVYARIRNRLAYLSTTIEDTPNTAELRLLECSNLHRTRLGSVVQELCTSFLHLKRSAQMTVALVLRRTIWAWIQYHPAEFAFLFSVGRRLEGGPDVLFDHAVNLAESTRKKLAFWPMLTSLLILCPDLMSKAAVGEGRKGGSLAKKINFLETLRKGLRTSKLSDMAALCCVDICRAASCTPRGETGLRLLVSDLEADIKEKLFDASRPALSTTRTVEISLMVEAFIAFYRLDPHKTIRDLVPVCMSPTSPLAFKVALVRACVQMASERGRLPWSPDVALIYPHICAQLRTTAKETIYRCYHPEPSAPAGNGAPATLGTPSKGDKRGFTRNIGGASKTQSFAVAAHGDDAVWRIELLQVTMQLWLMDVHAASHGIDLEQTTTLAELVGAPSVRDRDAIMKACLAVDSVLALVYYLGCAAHTTDYLHLHERALDLLDAISYDEGNPEFTLHSQYALVSTGSQLTAAVGEQLAQADSKQSQHHWLTVLVRTLRRKERFFVGLASSPFAIPGSEGLAESDTVEAALMLSICSSDTDVCSAALRCCGQMAVLHRLAGAMFFYKKDWTQMLSDLADPAYSQTGGRIAQQKRIRALLRATGAATKASAQAWCEAYERWGALTQLVARPLADETSDAAQEKAAQWHNYAGFLAALGGTCTTSDDLDGAMSPTSATGSVEPPRHLVESFMQEMVDLLVSDSVWVREKVKETLGLDLSARLNGILFRQVHAVLSDFFDKSTGLPRPADMFTIFVEQSISVVQMVLNRMTEGSEATTAVDIGSLMVLYVEYVNSLGRREQALRIKTSMCHLCEALMAKKHFFAFTNELRVRNRLFQALVTWTTDSSDDAQGADKLDRLQRDLDVICLKTISTLLDRLPLLLADDALLLDDKVEWAKSRQFSLYFNYFIKVLNRTRAIEDAAGDRVKASAVLEPQLKAHSREQLQQTVRELAPLKDSAILALSNLLASNIDSGLQHSLPLAYQPDDQLRAAFMQIMTNVLNQGTAFDDLERLSAAQKQSKLVELVCQNDLHLALSICNVCRGYDSDQLDYVLLSIFDSRGGIIRFLKAALGEEIDRTATEEMVFRSNSFRTHLLSVFGRTHGYEYLRSIMAPLITEMANKPRGYSFEIDPSRLEPGESALVNQHRLEEMAQAFIDQICSSAHRVPAVLRELCRHIRTLMDDRFPNSRYQGVGGFMFLRFISPAVVAPQIIDINLTGPGKELRRGLLLISKILQTLASNNFFPAHKEPFMTSLNDFLKRNVWRVTTFLDQVSDARTDPERLLAADQPLGYGIHPYGYGIDKADQRMLHRFLFQNVDKIGQDIGLRSMALASAASSAGVGSPVSPSVSDPKRVYDQLCHTLADLGECEDNEPTLSFSNQAAGDGKQAFQDFLRRNTGRNVDEKAYRSVFREGPPSKAGRTVFYYNITKQNAKTMDYEGLIIYVLQCLESCLSRPFDLVIDCTGVHPSNLTPPQWMSYFGSLVPGEVVANLRNIIVFNMNTAARLYLRPWQGPLDPNGTNGGAPAGSPRNALADVPAHISIACVSSISEMEAFVERRNIALDPQTVTIATSVSDARFNQVTMVWYYRSLVPVTFRIGAEHLQITALKQQEIGLGNRTAFTNDVFHLADIDDVRAVSIRGDDNTFFVTCRGGSISFLFNSRDRADIVQGLRQAKARVSRFRPTNAIDRTLLPSDVPGTLLNMALLNSTSSTHSLRASAYNLLCALSRSFNFGASNAGKRLLSTKGLAVPANTMAFISELSREFAVAAPGVTLEFLLSFFEGFERATMSQKTMCLQYMAPWLSNLVMFTHTSREQQVEYQKRIKEIIAHLIAITVKQPEMYAAMQRGVWSQISRLDDLIPTFVEVFCEAAMDSGLHTPRFEMVLDTMVSFSSINLRGKLLARLRRVIAKTAQTPAVGQLHENAAWKEIATLVRMNMVLSFTSRLEGLIFLPELLHIILLLAGNGADATRHSIHGTAVNLIHSLCTDQSRDSKPATSTSLAAPGRVSPPASGAPDGLERLRVLLARFSEDEFLLLFGLPAGVANPFDASPDIVRDTPNNAAIEKLATILYDLPELAAPSTDAANSWRARLTSLVTSTAFQYNPIIQSRAFLLLGCLADLTRTMMSGAAELREQDEAPSDNDVQPAFEVDDDLLYQILVSLRGSITEWANAGNDAPIISIVTCLSKVVKILPDRSRYLPQLFWLGISMVQYGHVPLFRAGAELLLATVTSITDRKLPAEAQTDLVTFLLDGRLEFREAACRLDDEAGVDFDTNFSFAMAALLAKGLRHPSTKETTAELLQSMLRFSAMDAHGKALSSDGRIATTQLGFFVALLPTATSPEGFGQLLRLAGVAEETCEAATQARRDGGDGGGLFKHLDALDNKIALLVVTLIAALLQHAESDAERLLLYGFLADSAKDVPAIVSILYDSLAPGMREVLVNSQVGPILDAVHIVAQIAVSEPVFAAQALETQRRGGPLAYLNESGYACLLDCGDFTTLKDLRRLSLAKLSTALLAGLIDAGT</sequence>
<dbReference type="PROSITE" id="PS50018">
    <property type="entry name" value="RAS_GTPASE_ACTIV_2"/>
    <property type="match status" value="1"/>
</dbReference>
<dbReference type="CDD" id="cd00170">
    <property type="entry name" value="SEC14"/>
    <property type="match status" value="1"/>
</dbReference>
<dbReference type="GO" id="GO:0005096">
    <property type="term" value="F:GTPase activator activity"/>
    <property type="evidence" value="ECO:0007669"/>
    <property type="project" value="UniProtKB-KW"/>
</dbReference>
<reference evidence="5 6" key="1">
    <citation type="journal article" date="2018" name="Mol. Biol. Evol.">
        <title>Broad Genomic Sampling Reveals a Smut Pathogenic Ancestry of the Fungal Clade Ustilaginomycotina.</title>
        <authorList>
            <person name="Kijpornyongpan T."/>
            <person name="Mondo S.J."/>
            <person name="Barry K."/>
            <person name="Sandor L."/>
            <person name="Lee J."/>
            <person name="Lipzen A."/>
            <person name="Pangilinan J."/>
            <person name="LaButti K."/>
            <person name="Hainaut M."/>
            <person name="Henrissat B."/>
            <person name="Grigoriev I.V."/>
            <person name="Spatafora J.W."/>
            <person name="Aime M.C."/>
        </authorList>
    </citation>
    <scope>NUCLEOTIDE SEQUENCE [LARGE SCALE GENOMIC DNA]</scope>
    <source>
        <strain evidence="5 6">MCA 4186</strain>
    </source>
</reference>
<keyword evidence="6" id="KW-1185">Reference proteome</keyword>
<dbReference type="Pfam" id="PF13716">
    <property type="entry name" value="CRAL_TRIO_2"/>
    <property type="match status" value="1"/>
</dbReference>